<dbReference type="Proteomes" id="UP000327194">
    <property type="component" value="Chromosome"/>
</dbReference>
<evidence type="ECO:0000313" key="1">
    <source>
        <dbReference type="EMBL" id="QFX92328.1"/>
    </source>
</evidence>
<evidence type="ECO:0000313" key="2">
    <source>
        <dbReference type="Proteomes" id="UP000327194"/>
    </source>
</evidence>
<sequence>MSLITLLTITLGGQTISFASDSNEQTSNTVVKSTYNLSNVDSNTLNKMNEIASQDPNVKETVNNGQITIEQLLPSSDDQSTLPISAYTRFNSQKNYKFESQNLKTINFSTFINKMDQDNNIKMKNGSKISMKRYKGQTTYGQHVKTNTHVHCNRFNGSHSDHKYWGEKDPRAWSDFYHSDCDWHAINYNCSSSKSKMTKCHGLNEYGNGGQRLLILEKSEKTTSQLVKTSLVQECLLNK</sequence>
<organism evidence="1 2">
    <name type="scientific">Fructilactobacillus fructivorans</name>
    <dbReference type="NCBI Taxonomy" id="1614"/>
    <lineage>
        <taxon>Bacteria</taxon>
        <taxon>Bacillati</taxon>
        <taxon>Bacillota</taxon>
        <taxon>Bacilli</taxon>
        <taxon>Lactobacillales</taxon>
        <taxon>Lactobacillaceae</taxon>
        <taxon>Fructilactobacillus</taxon>
    </lineage>
</organism>
<proteinExistence type="predicted"/>
<dbReference type="EMBL" id="CP045562">
    <property type="protein sequence ID" value="QFX92328.1"/>
    <property type="molecule type" value="Genomic_DNA"/>
</dbReference>
<dbReference type="AlphaFoldDB" id="A0AAE6P0W9"/>
<reference evidence="1 2" key="1">
    <citation type="submission" date="2019-10" db="EMBL/GenBank/DDBJ databases">
        <title>Genome sequencing of Lactobacillus fructivorans.</title>
        <authorList>
            <person name="Kim K."/>
        </authorList>
    </citation>
    <scope>NUCLEOTIDE SEQUENCE [LARGE SCALE GENOMIC DNA]</scope>
    <source>
        <strain evidence="1 2">LF543</strain>
    </source>
</reference>
<dbReference type="KEGG" id="lfv:LF543_01505"/>
<dbReference type="RefSeq" id="WP_147299373.1">
    <property type="nucleotide sequence ID" value="NZ_AZDS01000005.1"/>
</dbReference>
<protein>
    <submittedName>
        <fullName evidence="1">Uncharacterized protein</fullName>
    </submittedName>
</protein>
<gene>
    <name evidence="1" type="ORF">LF543_01505</name>
</gene>
<accession>A0AAE6P0W9</accession>
<name>A0AAE6P0W9_9LACO</name>